<dbReference type="GO" id="GO:0003700">
    <property type="term" value="F:DNA-binding transcription factor activity"/>
    <property type="evidence" value="ECO:0007669"/>
    <property type="project" value="InterPro"/>
</dbReference>
<dbReference type="CDD" id="cd00167">
    <property type="entry name" value="SANT"/>
    <property type="match status" value="1"/>
</dbReference>
<feature type="region of interest" description="Disordered" evidence="7">
    <location>
        <begin position="489"/>
        <end position="515"/>
    </location>
</feature>
<feature type="region of interest" description="Disordered" evidence="7">
    <location>
        <begin position="569"/>
        <end position="631"/>
    </location>
</feature>
<dbReference type="InterPro" id="IPR006447">
    <property type="entry name" value="Myb_dom_plants"/>
</dbReference>
<feature type="domain" description="Myb-like" evidence="8">
    <location>
        <begin position="305"/>
        <end position="355"/>
    </location>
</feature>
<evidence type="ECO:0000256" key="3">
    <source>
        <dbReference type="ARBA" id="ARBA00023054"/>
    </source>
</evidence>
<gene>
    <name evidence="11" type="ORF">DYB37_005304</name>
</gene>
<evidence type="ECO:0000256" key="1">
    <source>
        <dbReference type="ARBA" id="ARBA00004049"/>
    </source>
</evidence>
<keyword evidence="2" id="KW-0805">Transcription regulation</keyword>
<proteinExistence type="predicted"/>
<sequence>MQVPRKMKAKKSDKDVSDAKHHAGTIQFEARQGRERTNSEETAMILSSMCMNSSSVPSDKASLEEGAGAKVHVKREGGEDEDETLINPGTKYIPSLARFDEADRAKYISSYAKFKNEDEGEGWSSDGSEITKRRYVANAANRMKYHATKFISIEELREHFDQPIVEVARFFGICITLMKKVCRRNGIKRWPHRQIRSLTKSISSMEAAMMTTTGAEREKYEGQIQTLKMKRDAVIADPNKEVSVSVTKHEFKDEKMDDMMPNDDNLDGSDSCGSPRQAARSSVAKDDAVPPFILPATRPRPPPQQYEAKGGRWTSQEHAAFLEGIKLFGKNWRRVAQVVGTRNAVQTRTHAQKYLLKTSAHLDLHFSLLNKNDGDEDDDANHAAFLTSLTTHRDQVAPTAPPPTEVVAGMDRLSSLMLKAESMHTHMLESADTIRSPLDALNFSAPLLLSPTSWNGASDTPHDPPGGALEPPLRKVVLGRKAAADALAVDSKDTKKRKVVENDTENLSPNQTSAADVTTAVPTEHFAFLGSSTDQHNTAITDVAVTPDEAIEEELGAAPKVDERVHFEGGSPMPMPLDQVSTKTHEDLKRFHDEGGSEPQPEEEPRALSDENSFAHNTFTSNDMREFCPQI</sequence>
<dbReference type="InterPro" id="IPR001005">
    <property type="entry name" value="SANT/Myb"/>
</dbReference>
<dbReference type="SUPFAM" id="SSF46689">
    <property type="entry name" value="Homeodomain-like"/>
    <property type="match status" value="1"/>
</dbReference>
<dbReference type="Pfam" id="PF02042">
    <property type="entry name" value="RWP-RK"/>
    <property type="match status" value="1"/>
</dbReference>
<dbReference type="InterPro" id="IPR017930">
    <property type="entry name" value="Myb_dom"/>
</dbReference>
<dbReference type="Proteomes" id="UP000285430">
    <property type="component" value="Unassembled WGS sequence"/>
</dbReference>
<dbReference type="PROSITE" id="PS51519">
    <property type="entry name" value="RWP_RK"/>
    <property type="match status" value="1"/>
</dbReference>
<reference evidence="11 12" key="1">
    <citation type="submission" date="2018-08" db="EMBL/GenBank/DDBJ databases">
        <title>Aphanomyces genome sequencing and annotation.</title>
        <authorList>
            <person name="Minardi D."/>
            <person name="Oidtmann B."/>
            <person name="Van Der Giezen M."/>
            <person name="Studholme D.J."/>
        </authorList>
    </citation>
    <scope>NUCLEOTIDE SEQUENCE [LARGE SCALE GENOMIC DNA]</scope>
    <source>
        <strain evidence="11 12">Da</strain>
    </source>
</reference>
<comment type="function">
    <text evidence="1">Putative transcription factor.</text>
</comment>
<comment type="caution">
    <text evidence="11">The sequence shown here is derived from an EMBL/GenBank/DDBJ whole genome shotgun (WGS) entry which is preliminary data.</text>
</comment>
<dbReference type="Gene3D" id="1.10.10.60">
    <property type="entry name" value="Homeodomain-like"/>
    <property type="match status" value="1"/>
</dbReference>
<dbReference type="PROSITE" id="PS51294">
    <property type="entry name" value="HTH_MYB"/>
    <property type="match status" value="1"/>
</dbReference>
<evidence type="ECO:0000256" key="6">
    <source>
        <dbReference type="ARBA" id="ARBA00023242"/>
    </source>
</evidence>
<feature type="compositionally biased region" description="Basic and acidic residues" evidence="7">
    <location>
        <begin position="583"/>
        <end position="595"/>
    </location>
</feature>
<feature type="domain" description="RWP-RK" evidence="10">
    <location>
        <begin position="133"/>
        <end position="218"/>
    </location>
</feature>
<keyword evidence="6" id="KW-0539">Nucleus</keyword>
<evidence type="ECO:0000259" key="10">
    <source>
        <dbReference type="PROSITE" id="PS51519"/>
    </source>
</evidence>
<feature type="region of interest" description="Disordered" evidence="7">
    <location>
        <begin position="1"/>
        <end position="38"/>
    </location>
</feature>
<evidence type="ECO:0008006" key="13">
    <source>
        <dbReference type="Google" id="ProtNLM"/>
    </source>
</evidence>
<feature type="compositionally biased region" description="Polar residues" evidence="7">
    <location>
        <begin position="505"/>
        <end position="515"/>
    </location>
</feature>
<dbReference type="EMBL" id="QUTH01002607">
    <property type="protein sequence ID" value="RHZ24983.1"/>
    <property type="molecule type" value="Genomic_DNA"/>
</dbReference>
<feature type="domain" description="HTH myb-type" evidence="9">
    <location>
        <begin position="309"/>
        <end position="359"/>
    </location>
</feature>
<organism evidence="11 12">
    <name type="scientific">Aphanomyces astaci</name>
    <name type="common">Crayfish plague agent</name>
    <dbReference type="NCBI Taxonomy" id="112090"/>
    <lineage>
        <taxon>Eukaryota</taxon>
        <taxon>Sar</taxon>
        <taxon>Stramenopiles</taxon>
        <taxon>Oomycota</taxon>
        <taxon>Saprolegniomycetes</taxon>
        <taxon>Saprolegniales</taxon>
        <taxon>Verrucalvaceae</taxon>
        <taxon>Aphanomyces</taxon>
    </lineage>
</organism>
<dbReference type="Pfam" id="PF00249">
    <property type="entry name" value="Myb_DNA-binding"/>
    <property type="match status" value="1"/>
</dbReference>
<feature type="compositionally biased region" description="Basic and acidic residues" evidence="7">
    <location>
        <begin position="10"/>
        <end position="21"/>
    </location>
</feature>
<evidence type="ECO:0000313" key="12">
    <source>
        <dbReference type="Proteomes" id="UP000285430"/>
    </source>
</evidence>
<keyword evidence="4" id="KW-0238">DNA-binding</keyword>
<protein>
    <recommendedName>
        <fullName evidence="13">HTH myb-type domain-containing protein</fullName>
    </recommendedName>
</protein>
<dbReference type="GO" id="GO:0003677">
    <property type="term" value="F:DNA binding"/>
    <property type="evidence" value="ECO:0007669"/>
    <property type="project" value="UniProtKB-KW"/>
</dbReference>
<dbReference type="InterPro" id="IPR044607">
    <property type="entry name" value="RKD-like"/>
</dbReference>
<keyword evidence="3" id="KW-0175">Coiled coil</keyword>
<dbReference type="SMART" id="SM00717">
    <property type="entry name" value="SANT"/>
    <property type="match status" value="1"/>
</dbReference>
<feature type="region of interest" description="Disordered" evidence="7">
    <location>
        <begin position="256"/>
        <end position="310"/>
    </location>
</feature>
<dbReference type="InterPro" id="IPR009057">
    <property type="entry name" value="Homeodomain-like_sf"/>
</dbReference>
<dbReference type="NCBIfam" id="TIGR01557">
    <property type="entry name" value="myb_SHAQKYF"/>
    <property type="match status" value="1"/>
</dbReference>
<dbReference type="AlphaFoldDB" id="A0A418F7A6"/>
<dbReference type="PANTHER" id="PTHR46373:SF2">
    <property type="entry name" value="RWP-RK DOMAIN-CONTAINING PROTEIN"/>
    <property type="match status" value="1"/>
</dbReference>
<dbReference type="VEuPathDB" id="FungiDB:H257_01151"/>
<evidence type="ECO:0000256" key="7">
    <source>
        <dbReference type="SAM" id="MobiDB-lite"/>
    </source>
</evidence>
<feature type="compositionally biased region" description="Polar residues" evidence="7">
    <location>
        <begin position="610"/>
        <end position="622"/>
    </location>
</feature>
<dbReference type="InterPro" id="IPR003035">
    <property type="entry name" value="RWP-RK_dom"/>
</dbReference>
<accession>A0A418F7A6</accession>
<evidence type="ECO:0000256" key="5">
    <source>
        <dbReference type="ARBA" id="ARBA00023163"/>
    </source>
</evidence>
<evidence type="ECO:0000256" key="4">
    <source>
        <dbReference type="ARBA" id="ARBA00023125"/>
    </source>
</evidence>
<dbReference type="PANTHER" id="PTHR46373">
    <property type="entry name" value="PROTEIN RKD4"/>
    <property type="match status" value="1"/>
</dbReference>
<keyword evidence="5" id="KW-0804">Transcription</keyword>
<evidence type="ECO:0000259" key="8">
    <source>
        <dbReference type="PROSITE" id="PS50090"/>
    </source>
</evidence>
<name>A0A418F7A6_APHAT</name>
<evidence type="ECO:0000313" key="11">
    <source>
        <dbReference type="EMBL" id="RHZ24983.1"/>
    </source>
</evidence>
<evidence type="ECO:0000256" key="2">
    <source>
        <dbReference type="ARBA" id="ARBA00023015"/>
    </source>
</evidence>
<feature type="region of interest" description="Disordered" evidence="7">
    <location>
        <begin position="51"/>
        <end position="83"/>
    </location>
</feature>
<evidence type="ECO:0000259" key="9">
    <source>
        <dbReference type="PROSITE" id="PS51294"/>
    </source>
</evidence>
<dbReference type="PROSITE" id="PS50090">
    <property type="entry name" value="MYB_LIKE"/>
    <property type="match status" value="1"/>
</dbReference>